<evidence type="ECO:0000256" key="3">
    <source>
        <dbReference type="ARBA" id="ARBA00019439"/>
    </source>
</evidence>
<dbReference type="EMBL" id="QXTF01000005">
    <property type="protein sequence ID" value="RIX26792.1"/>
    <property type="molecule type" value="Genomic_DNA"/>
</dbReference>
<reference evidence="15 16" key="1">
    <citation type="submission" date="2018-09" db="EMBL/GenBank/DDBJ databases">
        <title>Sphingomonas sp. DAC4.</title>
        <authorList>
            <person name="Seo T."/>
        </authorList>
    </citation>
    <scope>NUCLEOTIDE SEQUENCE [LARGE SCALE GENOMIC DNA]</scope>
    <source>
        <strain evidence="15 16">DAC4</strain>
    </source>
</reference>
<keyword evidence="11 14" id="KW-0472">Membrane</keyword>
<keyword evidence="8" id="KW-0460">Magnesium</keyword>
<dbReference type="GO" id="GO:0005886">
    <property type="term" value="C:plasma membrane"/>
    <property type="evidence" value="ECO:0007669"/>
    <property type="project" value="UniProtKB-SubCell"/>
</dbReference>
<dbReference type="InterPro" id="IPR050829">
    <property type="entry name" value="CorA_MIT"/>
</dbReference>
<sequence>MLRLFGPGCSPKPIDAGDVASGLQHAVWVDLLEPTKAEEAVAEKIIGTNIPTREEMLEIEPSSRLYEKDGVFFMTMSVVFGIKDGEPATDPVTFMLTKSHLVTVRYIDPTPFVVFAEHAYAEAEDITDALGVLVRLLDAIVDRIADELEEAGRDIATISRQVFERHSNKRRRNPELRYEALMIRIGEMQRLLARLRESSVSTSRTLGYLGSLDIMGDRDSARRHVKSLLGDTRALDDHSDFLAENLNFLLDASLGMINLEQNFVMKIFSVVAVVLMPPTLIAGIYGMNFEHMPELKWVFGYPMSLALILASAILPYWWARRKGWL</sequence>
<evidence type="ECO:0000256" key="11">
    <source>
        <dbReference type="ARBA" id="ARBA00023136"/>
    </source>
</evidence>
<dbReference type="GO" id="GO:0015095">
    <property type="term" value="F:magnesium ion transmembrane transporter activity"/>
    <property type="evidence" value="ECO:0007669"/>
    <property type="project" value="TreeGrafter"/>
</dbReference>
<proteinExistence type="inferred from homology"/>
<evidence type="ECO:0000256" key="8">
    <source>
        <dbReference type="ARBA" id="ARBA00022842"/>
    </source>
</evidence>
<keyword evidence="4" id="KW-0813">Transport</keyword>
<comment type="caution">
    <text evidence="15">The sequence shown here is derived from an EMBL/GenBank/DDBJ whole genome shotgun (WGS) entry which is preliminary data.</text>
</comment>
<evidence type="ECO:0000256" key="14">
    <source>
        <dbReference type="SAM" id="Phobius"/>
    </source>
</evidence>
<evidence type="ECO:0000256" key="1">
    <source>
        <dbReference type="ARBA" id="ARBA00004429"/>
    </source>
</evidence>
<keyword evidence="10" id="KW-0406">Ion transport</keyword>
<dbReference type="Gene3D" id="1.20.58.340">
    <property type="entry name" value="Magnesium transport protein CorA, transmembrane region"/>
    <property type="match status" value="2"/>
</dbReference>
<dbReference type="OrthoDB" id="9803416at2"/>
<accession>A0A418PY00</accession>
<dbReference type="Gene3D" id="3.30.460.20">
    <property type="entry name" value="CorA soluble domain-like"/>
    <property type="match status" value="1"/>
</dbReference>
<dbReference type="SUPFAM" id="SSF143865">
    <property type="entry name" value="CorA soluble domain-like"/>
    <property type="match status" value="1"/>
</dbReference>
<feature type="coiled-coil region" evidence="13">
    <location>
        <begin position="141"/>
        <end position="198"/>
    </location>
</feature>
<dbReference type="PANTHER" id="PTHR47685">
    <property type="entry name" value="MAGNESIUM TRANSPORT PROTEIN CORA"/>
    <property type="match status" value="1"/>
</dbReference>
<dbReference type="InterPro" id="IPR045861">
    <property type="entry name" value="CorA_cytoplasmic_dom"/>
</dbReference>
<evidence type="ECO:0000313" key="16">
    <source>
        <dbReference type="Proteomes" id="UP000285023"/>
    </source>
</evidence>
<evidence type="ECO:0000256" key="12">
    <source>
        <dbReference type="ARBA" id="ARBA00034269"/>
    </source>
</evidence>
<dbReference type="FunFam" id="1.20.58.340:FF:000001">
    <property type="entry name" value="Magnesium transport protein CorA"/>
    <property type="match status" value="1"/>
</dbReference>
<keyword evidence="7 14" id="KW-0812">Transmembrane</keyword>
<evidence type="ECO:0000256" key="9">
    <source>
        <dbReference type="ARBA" id="ARBA00022989"/>
    </source>
</evidence>
<comment type="catalytic activity">
    <reaction evidence="12">
        <text>Mg(2+)(in) = Mg(2+)(out)</text>
        <dbReference type="Rhea" id="RHEA:29827"/>
        <dbReference type="ChEBI" id="CHEBI:18420"/>
    </reaction>
</comment>
<comment type="similarity">
    <text evidence="2">Belongs to the CorA metal ion transporter (MIT) (TC 1.A.35) family.</text>
</comment>
<evidence type="ECO:0000256" key="10">
    <source>
        <dbReference type="ARBA" id="ARBA00023065"/>
    </source>
</evidence>
<dbReference type="CDD" id="cd12837">
    <property type="entry name" value="EcCorA-like_u1"/>
    <property type="match status" value="1"/>
</dbReference>
<keyword evidence="6" id="KW-0997">Cell inner membrane</keyword>
<dbReference type="Proteomes" id="UP000285023">
    <property type="component" value="Unassembled WGS sequence"/>
</dbReference>
<evidence type="ECO:0000256" key="6">
    <source>
        <dbReference type="ARBA" id="ARBA00022519"/>
    </source>
</evidence>
<dbReference type="GO" id="GO:0015099">
    <property type="term" value="F:nickel cation transmembrane transporter activity"/>
    <property type="evidence" value="ECO:0007669"/>
    <property type="project" value="TreeGrafter"/>
</dbReference>
<keyword evidence="5" id="KW-1003">Cell membrane</keyword>
<evidence type="ECO:0000256" key="4">
    <source>
        <dbReference type="ARBA" id="ARBA00022448"/>
    </source>
</evidence>
<keyword evidence="9 14" id="KW-1133">Transmembrane helix</keyword>
<dbReference type="RefSeq" id="WP_119533809.1">
    <property type="nucleotide sequence ID" value="NZ_QXTF01000005.1"/>
</dbReference>
<keyword evidence="13" id="KW-0175">Coiled coil</keyword>
<evidence type="ECO:0000256" key="7">
    <source>
        <dbReference type="ARBA" id="ARBA00022692"/>
    </source>
</evidence>
<name>A0A418PY00_9SPHN</name>
<organism evidence="15 16">
    <name type="scientific">Sphingomonas edaphi</name>
    <dbReference type="NCBI Taxonomy" id="2315689"/>
    <lineage>
        <taxon>Bacteria</taxon>
        <taxon>Pseudomonadati</taxon>
        <taxon>Pseudomonadota</taxon>
        <taxon>Alphaproteobacteria</taxon>
        <taxon>Sphingomonadales</taxon>
        <taxon>Sphingomonadaceae</taxon>
        <taxon>Sphingomonas</taxon>
    </lineage>
</organism>
<dbReference type="SUPFAM" id="SSF144083">
    <property type="entry name" value="Magnesium transport protein CorA, transmembrane region"/>
    <property type="match status" value="1"/>
</dbReference>
<comment type="subcellular location">
    <subcellularLocation>
        <location evidence="1">Cell inner membrane</location>
        <topology evidence="1">Multi-pass membrane protein</topology>
    </subcellularLocation>
</comment>
<protein>
    <recommendedName>
        <fullName evidence="3">Magnesium transport protein CorA</fullName>
    </recommendedName>
</protein>
<dbReference type="Pfam" id="PF01544">
    <property type="entry name" value="CorA"/>
    <property type="match status" value="1"/>
</dbReference>
<dbReference type="AlphaFoldDB" id="A0A418PY00"/>
<feature type="transmembrane region" description="Helical" evidence="14">
    <location>
        <begin position="299"/>
        <end position="319"/>
    </location>
</feature>
<dbReference type="GO" id="GO:0015087">
    <property type="term" value="F:cobalt ion transmembrane transporter activity"/>
    <property type="evidence" value="ECO:0007669"/>
    <property type="project" value="TreeGrafter"/>
</dbReference>
<feature type="transmembrane region" description="Helical" evidence="14">
    <location>
        <begin position="263"/>
        <end position="287"/>
    </location>
</feature>
<dbReference type="InterPro" id="IPR002523">
    <property type="entry name" value="MgTranspt_CorA/ZnTranspt_ZntB"/>
</dbReference>
<dbReference type="PANTHER" id="PTHR47685:SF1">
    <property type="entry name" value="MAGNESIUM TRANSPORT PROTEIN CORA"/>
    <property type="match status" value="1"/>
</dbReference>
<evidence type="ECO:0000256" key="13">
    <source>
        <dbReference type="SAM" id="Coils"/>
    </source>
</evidence>
<keyword evidence="16" id="KW-1185">Reference proteome</keyword>
<dbReference type="InterPro" id="IPR045863">
    <property type="entry name" value="CorA_TM1_TM2"/>
</dbReference>
<gene>
    <name evidence="15" type="ORF">D3M59_11405</name>
</gene>
<evidence type="ECO:0000256" key="5">
    <source>
        <dbReference type="ARBA" id="ARBA00022475"/>
    </source>
</evidence>
<evidence type="ECO:0000256" key="2">
    <source>
        <dbReference type="ARBA" id="ARBA00009765"/>
    </source>
</evidence>
<evidence type="ECO:0000313" key="15">
    <source>
        <dbReference type="EMBL" id="RIX26792.1"/>
    </source>
</evidence>